<sequence length="903" mass="98892">MTFKKIPLYLLAFITSAIVFGFVKADDDPIKKATTQLQKWLDTYPQEKVYLHFDKPYYAVGDDIWFKAYITVGPKHELSALSGALNVELIDDRDSILQAIKLPVVSGLANGDFALPDTLNEGNYRVRAYTNWMRNAGPDYFFDKTIHIGKALNNNVFTHTAFTYTTQNGQPVVNATITYMDLAGAPFANKEVSYQIVAGSKNIARGKGITNSKGELTLSFAGMAQTQNKQARIVSKIKIDEKNTVTKVLPVTALSGKVDVQFFPESGNLVNGLPTKVAFKAVGADGLGKNINGVLIDNNNQEISTITTQHLGMGIFMVVPEAGKTYTAQITFEDGSKGTFALPKALEQGYTLSVNNTYDPDNISVRIAASPGLVGTEVNLVAQSGGNVYYAAKSKVENGIIATKVTKNRFPTGVTQLTLFNAAGEAVNERLIFTTGADDLKLDLISPQQTYAQREKMNLQIAANTPDNKPAVASLSAAVIDETKVPVDESDETTILSSILLSSDIKGYIEKPNYYFAHKDDKQEKADLDVLMLTQGYRRFEWKQLMSDSFARPIYTPETTLKVSGRVHNGNKPVVGGKVTLFTTAGGAFVLDTLTDANGRFEFKNLIFKDSLKFVIQARDAKGKKFVDIDLDNVTRQQLTANVNAPDIDVNFDSKIVPYLQSSRSLYQTQVKYGVGSHNILLKEVTIREKKKPPVDHSSNLNGAGNADQVIKAEDIALMGGCPDITQCLQGRLLGVTFRQGNAYTTRGGGQMQIIVDGIYVEGDFLTQINYTDISSIEVLRSGAYTSLYGSRGGNGVIIVNTKRGNEGNSYQRFSPGVITYSPKGFYLARTFYSPQYDDPKVNATLADMRSTIYWAPNLVTDKDGKASLGFFNAGSKGSYRIVIEGIDSDGHIGRHVYHYKVE</sequence>
<feature type="signal peptide" evidence="3">
    <location>
        <begin position="1"/>
        <end position="25"/>
    </location>
</feature>
<evidence type="ECO:0000256" key="2">
    <source>
        <dbReference type="PROSITE-ProRule" id="PRU01360"/>
    </source>
</evidence>
<feature type="chain" id="PRO_5037352931" evidence="3">
    <location>
        <begin position="26"/>
        <end position="903"/>
    </location>
</feature>
<dbReference type="PANTHER" id="PTHR30069:SF29">
    <property type="entry name" value="HEMOGLOBIN AND HEMOGLOBIN-HAPTOGLOBIN-BINDING PROTEIN 1-RELATED"/>
    <property type="match status" value="1"/>
</dbReference>
<accession>A0A966DUJ1</accession>
<keyword evidence="2" id="KW-0472">Membrane</keyword>
<evidence type="ECO:0000313" key="5">
    <source>
        <dbReference type="EMBL" id="NCD70477.1"/>
    </source>
</evidence>
<comment type="similarity">
    <text evidence="2">Belongs to the TonB-dependent receptor family.</text>
</comment>
<dbReference type="Pfam" id="PF07715">
    <property type="entry name" value="Plug"/>
    <property type="match status" value="1"/>
</dbReference>
<name>A0A966DUJ1_9SPHI</name>
<evidence type="ECO:0000256" key="1">
    <source>
        <dbReference type="ARBA" id="ARBA00022729"/>
    </source>
</evidence>
<dbReference type="Gene3D" id="2.60.40.1930">
    <property type="match status" value="1"/>
</dbReference>
<dbReference type="SUPFAM" id="SSF56935">
    <property type="entry name" value="Porins"/>
    <property type="match status" value="1"/>
</dbReference>
<dbReference type="GO" id="GO:0009279">
    <property type="term" value="C:cell outer membrane"/>
    <property type="evidence" value="ECO:0007669"/>
    <property type="project" value="UniProtKB-SubCell"/>
</dbReference>
<gene>
    <name evidence="5" type="ORF">GSY63_14000</name>
</gene>
<keyword evidence="2" id="KW-0812">Transmembrane</keyword>
<dbReference type="InterPro" id="IPR037066">
    <property type="entry name" value="Plug_dom_sf"/>
</dbReference>
<organism evidence="5 6">
    <name type="scientific">Mucilaginibacter agri</name>
    <dbReference type="NCBI Taxonomy" id="2695265"/>
    <lineage>
        <taxon>Bacteria</taxon>
        <taxon>Pseudomonadati</taxon>
        <taxon>Bacteroidota</taxon>
        <taxon>Sphingobacteriia</taxon>
        <taxon>Sphingobacteriales</taxon>
        <taxon>Sphingobacteriaceae</taxon>
        <taxon>Mucilaginibacter</taxon>
    </lineage>
</organism>
<dbReference type="GO" id="GO:0015344">
    <property type="term" value="F:siderophore uptake transmembrane transporter activity"/>
    <property type="evidence" value="ECO:0007669"/>
    <property type="project" value="TreeGrafter"/>
</dbReference>
<dbReference type="Gene3D" id="2.170.130.10">
    <property type="entry name" value="TonB-dependent receptor, plug domain"/>
    <property type="match status" value="1"/>
</dbReference>
<evidence type="ECO:0000256" key="3">
    <source>
        <dbReference type="SAM" id="SignalP"/>
    </source>
</evidence>
<dbReference type="GO" id="GO:0044718">
    <property type="term" value="P:siderophore transmembrane transport"/>
    <property type="evidence" value="ECO:0007669"/>
    <property type="project" value="TreeGrafter"/>
</dbReference>
<dbReference type="RefSeq" id="WP_166586454.1">
    <property type="nucleotide sequence ID" value="NZ_WWEO01000043.1"/>
</dbReference>
<reference evidence="5" key="2">
    <citation type="submission" date="2020-10" db="EMBL/GenBank/DDBJ databases">
        <title>Mucilaginibacter sp. nov., isolated from soil.</title>
        <authorList>
            <person name="Jeon C.O."/>
        </authorList>
    </citation>
    <scope>NUCLEOTIDE SEQUENCE</scope>
    <source>
        <strain evidence="5">R11</strain>
    </source>
</reference>
<keyword evidence="2" id="KW-1134">Transmembrane beta strand</keyword>
<feature type="domain" description="TonB-dependent receptor plug" evidence="4">
    <location>
        <begin position="707"/>
        <end position="797"/>
    </location>
</feature>
<keyword evidence="6" id="KW-1185">Reference proteome</keyword>
<dbReference type="InterPro" id="IPR012910">
    <property type="entry name" value="Plug_dom"/>
</dbReference>
<evidence type="ECO:0000313" key="6">
    <source>
        <dbReference type="Proteomes" id="UP000638732"/>
    </source>
</evidence>
<dbReference type="PANTHER" id="PTHR30069">
    <property type="entry name" value="TONB-DEPENDENT OUTER MEMBRANE RECEPTOR"/>
    <property type="match status" value="1"/>
</dbReference>
<comment type="caution">
    <text evidence="5">The sequence shown here is derived from an EMBL/GenBank/DDBJ whole genome shotgun (WGS) entry which is preliminary data.</text>
</comment>
<evidence type="ECO:0000259" key="4">
    <source>
        <dbReference type="Pfam" id="PF07715"/>
    </source>
</evidence>
<keyword evidence="2" id="KW-0813">Transport</keyword>
<dbReference type="AlphaFoldDB" id="A0A966DUJ1"/>
<reference evidence="5" key="1">
    <citation type="submission" date="2020-01" db="EMBL/GenBank/DDBJ databases">
        <authorList>
            <person name="Seo Y.L."/>
        </authorList>
    </citation>
    <scope>NUCLEOTIDE SEQUENCE</scope>
    <source>
        <strain evidence="5">R11</strain>
    </source>
</reference>
<keyword evidence="5" id="KW-0675">Receptor</keyword>
<protein>
    <submittedName>
        <fullName evidence="5">TonB-dependent receptor plug domain-containing protein</fullName>
    </submittedName>
</protein>
<keyword evidence="1 3" id="KW-0732">Signal</keyword>
<dbReference type="PROSITE" id="PS52016">
    <property type="entry name" value="TONB_DEPENDENT_REC_3"/>
    <property type="match status" value="1"/>
</dbReference>
<keyword evidence="2" id="KW-0998">Cell outer membrane</keyword>
<dbReference type="InterPro" id="IPR039426">
    <property type="entry name" value="TonB-dep_rcpt-like"/>
</dbReference>
<dbReference type="SUPFAM" id="SSF49478">
    <property type="entry name" value="Cna protein B-type domain"/>
    <property type="match status" value="1"/>
</dbReference>
<dbReference type="EMBL" id="WWEO01000043">
    <property type="protein sequence ID" value="NCD70477.1"/>
    <property type="molecule type" value="Genomic_DNA"/>
</dbReference>
<dbReference type="Proteomes" id="UP000638732">
    <property type="component" value="Unassembled WGS sequence"/>
</dbReference>
<proteinExistence type="inferred from homology"/>
<comment type="subcellular location">
    <subcellularLocation>
        <location evidence="2">Cell outer membrane</location>
        <topology evidence="2">Multi-pass membrane protein</topology>
    </subcellularLocation>
</comment>